<reference evidence="2" key="1">
    <citation type="submission" date="2011-12" db="EMBL/GenBank/DDBJ databases">
        <title>The genome sequence of Colletotrichum higginsianum IMI 34906.</title>
        <authorList>
            <person name="Ma L.-J."/>
            <person name="O'Connell R."/>
            <person name="van Themaat E.V.L."/>
            <person name="Stueber K."/>
            <person name="Young S.K."/>
            <person name="Zeng Q."/>
            <person name="Gargeya S."/>
            <person name="Fitzgerald M."/>
            <person name="Haas B."/>
            <person name="Abouelleil A."/>
            <person name="Alvarado L."/>
            <person name="Arachchi H.M."/>
            <person name="Berlin A."/>
            <person name="Chapman S.B."/>
            <person name="Gearin G."/>
            <person name="Goldberg J."/>
            <person name="Griggs A."/>
            <person name="Gujja S."/>
            <person name="Hansen M."/>
            <person name="Heiman D."/>
            <person name="Howarth C."/>
            <person name="Larimer J."/>
            <person name="Lui A."/>
            <person name="MacDonald P.J.P."/>
            <person name="McCowen C."/>
            <person name="Montmayeur A."/>
            <person name="Murphy C."/>
            <person name="Neiman D."/>
            <person name="Pearson M."/>
            <person name="Priest M."/>
            <person name="Roberts A."/>
            <person name="Saif S."/>
            <person name="Shea T."/>
            <person name="Sisk P."/>
            <person name="Stolte C."/>
            <person name="Sykes S."/>
            <person name="Wortman J."/>
            <person name="Nusbaum C."/>
            <person name="Birren B."/>
        </authorList>
    </citation>
    <scope>NUCLEOTIDE SEQUENCE</scope>
    <source>
        <strain evidence="2">IMI 349063</strain>
    </source>
</reference>
<dbReference type="Proteomes" id="UP000007174">
    <property type="component" value="Unassembled WGS sequence"/>
</dbReference>
<dbReference type="EMBL" id="CACQ02001367">
    <property type="protein sequence ID" value="CCF35024.1"/>
    <property type="molecule type" value="Genomic_DNA"/>
</dbReference>
<name>H1W222_COLHI</name>
<evidence type="ECO:0000313" key="1">
    <source>
        <dbReference type="EMBL" id="CCF35024.1"/>
    </source>
</evidence>
<sequence>MVAGIRDKGKNFNSIGVLECRHKIKVVGFRMWNITGISTFAMFTKPKVSRLAREVSAPAQPTTQQYAFISEHRTLGTDCAVRMVQAPSPSPPIATIMVIFAEKNGTEDVRSVILCMFRADRLKLGGGQCACC</sequence>
<dbReference type="EMBL" id="CACQ02008795">
    <property type="protein sequence ID" value="CCF46535.1"/>
    <property type="molecule type" value="Genomic_DNA"/>
</dbReference>
<dbReference type="AlphaFoldDB" id="H1W222"/>
<protein>
    <submittedName>
        <fullName evidence="2">Uncharacterized protein</fullName>
    </submittedName>
</protein>
<dbReference type="HOGENOM" id="CLU_1916936_0_0_1"/>
<accession>H1W222</accession>
<reference evidence="3" key="2">
    <citation type="journal article" date="2012" name="Nat. Genet.">
        <title>Lifestyle transitions in plant pathogenic Colletotrichum fungi deciphered by genome and transcriptome analyses.</title>
        <authorList>
            <person name="O'Connell R.J."/>
            <person name="Thon M.R."/>
            <person name="Hacquard S."/>
            <person name="Amyotte S.G."/>
            <person name="Kleemann J."/>
            <person name="Torres M.F."/>
            <person name="Damm U."/>
            <person name="Buiate E.A."/>
            <person name="Epstein L."/>
            <person name="Alkan N."/>
            <person name="Altmueller J."/>
            <person name="Alvarado-Balderrama L."/>
            <person name="Bauser C.A."/>
            <person name="Becker C."/>
            <person name="Birren B.W."/>
            <person name="Chen Z."/>
            <person name="Choi J."/>
            <person name="Crouch J.A."/>
            <person name="Duvick J.P."/>
            <person name="Farman M.A."/>
            <person name="Gan P."/>
            <person name="Heiman D."/>
            <person name="Henrissat B."/>
            <person name="Howard R.J."/>
            <person name="Kabbage M."/>
            <person name="Koch C."/>
            <person name="Kracher B."/>
            <person name="Kubo Y."/>
            <person name="Law A.D."/>
            <person name="Lebrun M.-H."/>
            <person name="Lee Y.-H."/>
            <person name="Miyara I."/>
            <person name="Moore N."/>
            <person name="Neumann U."/>
            <person name="Nordstroem K."/>
            <person name="Panaccione D.G."/>
            <person name="Panstruga R."/>
            <person name="Place M."/>
            <person name="Proctor R.H."/>
            <person name="Prusky D."/>
            <person name="Rech G."/>
            <person name="Reinhardt R."/>
            <person name="Rollins J.A."/>
            <person name="Rounsley S."/>
            <person name="Schardl C.L."/>
            <person name="Schwartz D.C."/>
            <person name="Shenoy N."/>
            <person name="Shirasu K."/>
            <person name="Sikhakolli U.R."/>
            <person name="Stueber K."/>
            <person name="Sukno S.A."/>
            <person name="Sweigard J.A."/>
            <person name="Takano Y."/>
            <person name="Takahara H."/>
            <person name="Trail F."/>
            <person name="van der Does H.C."/>
            <person name="Voll L.M."/>
            <person name="Will I."/>
            <person name="Young S."/>
            <person name="Zeng Q."/>
            <person name="Zhang J."/>
            <person name="Zhou S."/>
            <person name="Dickman M.B."/>
            <person name="Schulze-Lefert P."/>
            <person name="Ver Loren van Themaat E."/>
            <person name="Ma L.-J."/>
            <person name="Vaillancourt L.J."/>
        </authorList>
    </citation>
    <scope>NUCLEOTIDE SEQUENCE [LARGE SCALE GENOMIC DNA]</scope>
    <source>
        <strain evidence="3">IMI 349063</strain>
    </source>
</reference>
<proteinExistence type="predicted"/>
<dbReference type="VEuPathDB" id="FungiDB:CH63R_12854"/>
<evidence type="ECO:0000313" key="2">
    <source>
        <dbReference type="EMBL" id="CCF46535.1"/>
    </source>
</evidence>
<organism evidence="2 3">
    <name type="scientific">Colletotrichum higginsianum (strain IMI 349063)</name>
    <name type="common">Crucifer anthracnose fungus</name>
    <dbReference type="NCBI Taxonomy" id="759273"/>
    <lineage>
        <taxon>Eukaryota</taxon>
        <taxon>Fungi</taxon>
        <taxon>Dikarya</taxon>
        <taxon>Ascomycota</taxon>
        <taxon>Pezizomycotina</taxon>
        <taxon>Sordariomycetes</taxon>
        <taxon>Hypocreomycetidae</taxon>
        <taxon>Glomerellales</taxon>
        <taxon>Glomerellaceae</taxon>
        <taxon>Colletotrichum</taxon>
        <taxon>Colletotrichum destructivum species complex</taxon>
    </lineage>
</organism>
<evidence type="ECO:0000313" key="3">
    <source>
        <dbReference type="Proteomes" id="UP000007174"/>
    </source>
</evidence>
<gene>
    <name evidence="1" type="ORF">CH063_06892</name>
    <name evidence="2" type="ORF">CH063_15255</name>
</gene>